<evidence type="ECO:0000256" key="1">
    <source>
        <dbReference type="SAM" id="MobiDB-lite"/>
    </source>
</evidence>
<proteinExistence type="predicted"/>
<organism evidence="2 3">
    <name type="scientific">Mytilus galloprovincialis</name>
    <name type="common">Mediterranean mussel</name>
    <dbReference type="NCBI Taxonomy" id="29158"/>
    <lineage>
        <taxon>Eukaryota</taxon>
        <taxon>Metazoa</taxon>
        <taxon>Spiralia</taxon>
        <taxon>Lophotrochozoa</taxon>
        <taxon>Mollusca</taxon>
        <taxon>Bivalvia</taxon>
        <taxon>Autobranchia</taxon>
        <taxon>Pteriomorphia</taxon>
        <taxon>Mytilida</taxon>
        <taxon>Mytiloidea</taxon>
        <taxon>Mytilidae</taxon>
        <taxon>Mytilinae</taxon>
        <taxon>Mytilus</taxon>
    </lineage>
</organism>
<accession>A0A8B6BH60</accession>
<name>A0A8B6BH60_MYTGA</name>
<sequence>MTERSRSRHNERSSRIKTSRNQHSPEGSGDMVCIEEVDYSSEYDVQHRPTRNVSCQTRTKFVIQSKPKQKKHSRKEYHIGYVTKEESVDFPRQEDCSQKYVIQRPSTRNKQIKLVHHSETHSPKTETPLSGNIGVTIYYDKDFESLYPKSHNQSQLTDTLEQKPIEVFGLHLSQLKKDGYIYDKVRDAKKRSMENPIVMVQEDGHIYDKVTDDIELITINISMERHEPAERFCHDRQQSKYSHLSKKQKKNVINQTIVYDYR</sequence>
<evidence type="ECO:0000313" key="3">
    <source>
        <dbReference type="Proteomes" id="UP000596742"/>
    </source>
</evidence>
<evidence type="ECO:0000313" key="2">
    <source>
        <dbReference type="EMBL" id="VDH90217.1"/>
    </source>
</evidence>
<keyword evidence="3" id="KW-1185">Reference proteome</keyword>
<dbReference type="Proteomes" id="UP000596742">
    <property type="component" value="Unassembled WGS sequence"/>
</dbReference>
<dbReference type="AlphaFoldDB" id="A0A8B6BH60"/>
<dbReference type="OrthoDB" id="6124651at2759"/>
<feature type="region of interest" description="Disordered" evidence="1">
    <location>
        <begin position="1"/>
        <end position="30"/>
    </location>
</feature>
<dbReference type="EMBL" id="UYJE01000102">
    <property type="protein sequence ID" value="VDH90217.1"/>
    <property type="molecule type" value="Genomic_DNA"/>
</dbReference>
<protein>
    <submittedName>
        <fullName evidence="2">Uncharacterized protein</fullName>
    </submittedName>
</protein>
<gene>
    <name evidence="2" type="ORF">MGAL_10B020994</name>
</gene>
<feature type="compositionally biased region" description="Basic and acidic residues" evidence="1">
    <location>
        <begin position="1"/>
        <end position="14"/>
    </location>
</feature>
<comment type="caution">
    <text evidence="2">The sequence shown here is derived from an EMBL/GenBank/DDBJ whole genome shotgun (WGS) entry which is preliminary data.</text>
</comment>
<reference evidence="2" key="1">
    <citation type="submission" date="2018-11" db="EMBL/GenBank/DDBJ databases">
        <authorList>
            <person name="Alioto T."/>
            <person name="Alioto T."/>
        </authorList>
    </citation>
    <scope>NUCLEOTIDE SEQUENCE</scope>
</reference>